<organism evidence="1">
    <name type="scientific">marine sediment metagenome</name>
    <dbReference type="NCBI Taxonomy" id="412755"/>
    <lineage>
        <taxon>unclassified sequences</taxon>
        <taxon>metagenomes</taxon>
        <taxon>ecological metagenomes</taxon>
    </lineage>
</organism>
<comment type="caution">
    <text evidence="1">The sequence shown here is derived from an EMBL/GenBank/DDBJ whole genome shotgun (WGS) entry which is preliminary data.</text>
</comment>
<dbReference type="AlphaFoldDB" id="X1A422"/>
<sequence>MNIPELLMASVFKAIFLGKGVIFVSDDQFLADNIIYFFKYAMQNLFENDIIAISKIDYKNNQKNYENYIIFEKREVIQDKDKSIDPKKLEIEKSIATWTRLMC</sequence>
<proteinExistence type="predicted"/>
<evidence type="ECO:0000313" key="1">
    <source>
        <dbReference type="EMBL" id="GAG76529.1"/>
    </source>
</evidence>
<dbReference type="EMBL" id="BART01017325">
    <property type="protein sequence ID" value="GAG76529.1"/>
    <property type="molecule type" value="Genomic_DNA"/>
</dbReference>
<name>X1A422_9ZZZZ</name>
<accession>X1A422</accession>
<gene>
    <name evidence="1" type="ORF">S01H4_33016</name>
</gene>
<reference evidence="1" key="1">
    <citation type="journal article" date="2014" name="Front. Microbiol.">
        <title>High frequency of phylogenetically diverse reductive dehalogenase-homologous genes in deep subseafloor sedimentary metagenomes.</title>
        <authorList>
            <person name="Kawai M."/>
            <person name="Futagami T."/>
            <person name="Toyoda A."/>
            <person name="Takaki Y."/>
            <person name="Nishi S."/>
            <person name="Hori S."/>
            <person name="Arai W."/>
            <person name="Tsubouchi T."/>
            <person name="Morono Y."/>
            <person name="Uchiyama I."/>
            <person name="Ito T."/>
            <person name="Fujiyama A."/>
            <person name="Inagaki F."/>
            <person name="Takami H."/>
        </authorList>
    </citation>
    <scope>NUCLEOTIDE SEQUENCE</scope>
    <source>
        <strain evidence="1">Expedition CK06-06</strain>
    </source>
</reference>
<protein>
    <submittedName>
        <fullName evidence="1">Uncharacterized protein</fullName>
    </submittedName>
</protein>